<keyword evidence="2 6" id="KW-0732">Signal</keyword>
<dbReference type="Pfam" id="PF02013">
    <property type="entry name" value="CBM_10"/>
    <property type="match status" value="2"/>
</dbReference>
<dbReference type="InterPro" id="IPR050314">
    <property type="entry name" value="Glycosyl_Hydrlase_18"/>
</dbReference>
<dbReference type="Pfam" id="PF00704">
    <property type="entry name" value="Glyco_hydro_18"/>
    <property type="match status" value="1"/>
</dbReference>
<keyword evidence="5" id="KW-1015">Disulfide bond</keyword>
<dbReference type="Gene3D" id="3.90.1220.10">
    <property type="entry name" value="Cellulose docking domain, dockering"/>
    <property type="match status" value="2"/>
</dbReference>
<dbReference type="SMART" id="SM00636">
    <property type="entry name" value="Glyco_18"/>
    <property type="match status" value="1"/>
</dbReference>
<evidence type="ECO:0000259" key="9">
    <source>
        <dbReference type="PROSITE" id="PS51910"/>
    </source>
</evidence>
<dbReference type="SUPFAM" id="SSF64571">
    <property type="entry name" value="Cellulose docking domain, dockering"/>
    <property type="match status" value="2"/>
</dbReference>
<dbReference type="InterPro" id="IPR017853">
    <property type="entry name" value="GH"/>
</dbReference>
<comment type="caution">
    <text evidence="5">Lacks conserved residue(s) required for the propagation of feature annotation.</text>
</comment>
<dbReference type="SUPFAM" id="SSF54556">
    <property type="entry name" value="Chitinase insertion domain"/>
    <property type="match status" value="1"/>
</dbReference>
<reference evidence="10 11" key="2">
    <citation type="submission" date="2016-08" db="EMBL/GenBank/DDBJ databases">
        <title>Pervasive Adenine N6-methylation of Active Genes in Fungi.</title>
        <authorList>
            <consortium name="DOE Joint Genome Institute"/>
            <person name="Mondo S.J."/>
            <person name="Dannebaum R.O."/>
            <person name="Kuo R.C."/>
            <person name="Labutti K."/>
            <person name="Haridas S."/>
            <person name="Kuo A."/>
            <person name="Salamov A."/>
            <person name="Ahrendt S.R."/>
            <person name="Lipzen A."/>
            <person name="Sullivan W."/>
            <person name="Andreopoulos W.B."/>
            <person name="Clum A."/>
            <person name="Lindquist E."/>
            <person name="Daum C."/>
            <person name="Ramamoorthy G.K."/>
            <person name="Gryganskyi A."/>
            <person name="Culley D."/>
            <person name="Magnuson J.K."/>
            <person name="James T.Y."/>
            <person name="O'Malley M.A."/>
            <person name="Stajich J.E."/>
            <person name="Spatafora J.W."/>
            <person name="Visel A."/>
            <person name="Grigoriev I.V."/>
        </authorList>
    </citation>
    <scope>NUCLEOTIDE SEQUENCE [LARGE SCALE GENOMIC DNA]</scope>
    <source>
        <strain evidence="10 11">S4</strain>
    </source>
</reference>
<comment type="caution">
    <text evidence="10">The sequence shown here is derived from an EMBL/GenBank/DDBJ whole genome shotgun (WGS) entry which is preliminary data.</text>
</comment>
<dbReference type="PROSITE" id="PS50941">
    <property type="entry name" value="CHIT_BIND_I_2"/>
    <property type="match status" value="1"/>
</dbReference>
<evidence type="ECO:0000256" key="1">
    <source>
        <dbReference type="ARBA" id="ARBA00022669"/>
    </source>
</evidence>
<feature type="signal peptide" evidence="6">
    <location>
        <begin position="1"/>
        <end position="20"/>
    </location>
</feature>
<evidence type="ECO:0000256" key="6">
    <source>
        <dbReference type="SAM" id="SignalP"/>
    </source>
</evidence>
<dbReference type="GO" id="GO:0004568">
    <property type="term" value="F:chitinase activity"/>
    <property type="evidence" value="ECO:0007669"/>
    <property type="project" value="TreeGrafter"/>
</dbReference>
<reference evidence="10 11" key="1">
    <citation type="submission" date="2016-08" db="EMBL/GenBank/DDBJ databases">
        <title>A Parts List for Fungal Cellulosomes Revealed by Comparative Genomics.</title>
        <authorList>
            <consortium name="DOE Joint Genome Institute"/>
            <person name="Haitjema C.H."/>
            <person name="Gilmore S.P."/>
            <person name="Henske J.K."/>
            <person name="Solomon K.V."/>
            <person name="De Groot R."/>
            <person name="Kuo A."/>
            <person name="Mondo S.J."/>
            <person name="Salamov A.A."/>
            <person name="Labutti K."/>
            <person name="Zhao Z."/>
            <person name="Chiniquy J."/>
            <person name="Barry K."/>
            <person name="Brewer H.M."/>
            <person name="Purvine S.O."/>
            <person name="Wright A.T."/>
            <person name="Boxma B."/>
            <person name="Van Alen T."/>
            <person name="Hackstein J.H."/>
            <person name="Baker S.E."/>
            <person name="Grigoriev I.V."/>
            <person name="O'Malley M.A."/>
        </authorList>
    </citation>
    <scope>NUCLEOTIDE SEQUENCE [LARGE SCALE GENOMIC DNA]</scope>
    <source>
        <strain evidence="10 11">S4</strain>
    </source>
</reference>
<dbReference type="AlphaFoldDB" id="A0A1Y1XC19"/>
<dbReference type="InterPro" id="IPR029070">
    <property type="entry name" value="Chitinase_insertion_sf"/>
</dbReference>
<dbReference type="InterPro" id="IPR011583">
    <property type="entry name" value="Chitinase_II/V-like_cat"/>
</dbReference>
<dbReference type="Gene3D" id="3.20.20.80">
    <property type="entry name" value="Glycosidases"/>
    <property type="match status" value="1"/>
</dbReference>
<keyword evidence="3" id="KW-0677">Repeat</keyword>
<dbReference type="InterPro" id="IPR002883">
    <property type="entry name" value="CBM10/Dockerin_dom"/>
</dbReference>
<name>A0A1Y1XC19_9FUNG</name>
<feature type="disulfide bond" evidence="5">
    <location>
        <begin position="35"/>
        <end position="49"/>
    </location>
</feature>
<keyword evidence="11" id="KW-1185">Reference proteome</keyword>
<dbReference type="InterPro" id="IPR001223">
    <property type="entry name" value="Glyco_hydro18_cat"/>
</dbReference>
<dbReference type="InterPro" id="IPR009034">
    <property type="entry name" value="Dockerin_dom_fun_sf"/>
</dbReference>
<evidence type="ECO:0000256" key="2">
    <source>
        <dbReference type="ARBA" id="ARBA00022729"/>
    </source>
</evidence>
<dbReference type="Gene3D" id="3.30.60.10">
    <property type="entry name" value="Endochitinase-like"/>
    <property type="match status" value="1"/>
</dbReference>
<dbReference type="GO" id="GO:0005576">
    <property type="term" value="C:extracellular region"/>
    <property type="evidence" value="ECO:0007669"/>
    <property type="project" value="TreeGrafter"/>
</dbReference>
<dbReference type="SUPFAM" id="SSF51445">
    <property type="entry name" value="(Trans)glycosidases"/>
    <property type="match status" value="1"/>
</dbReference>
<evidence type="ECO:0000313" key="11">
    <source>
        <dbReference type="Proteomes" id="UP000193944"/>
    </source>
</evidence>
<dbReference type="SMART" id="SM00270">
    <property type="entry name" value="ChtBD1"/>
    <property type="match status" value="1"/>
</dbReference>
<dbReference type="CDD" id="cd06548">
    <property type="entry name" value="GH18_chitinase"/>
    <property type="match status" value="1"/>
</dbReference>
<proteinExistence type="predicted"/>
<sequence>MTKIIKLFGLLLLYTTLSKANRCGKGYGSCPDNACCSQWGWCGFTSDHCGAGCNKEYGRCDNVETNVDANEETNEEANKETNLEDVIINNPINGKNIVNHGNSNSSNDSTSGSGLESICKNSKLSKSIIVYYPEWKYYDFPPKDIPFSKLTHINYAFAEINPDDFSLEYDSNKFLELIDTAHKKNKSIKVLMSIGGWTGSRYFSKMASSSSNRTKFVKSVKRMIDASNADGIDIDWEYPGSSGAYDDNYDSENDTNNLLKLLKELRETIGTSKLITAAVPFNTFEVDHKPLSDMTEFAKLFDFINIMAYDFSGSWSSVTAHQSALYSTHEDDSGYSLSGAVKNWMNANFPAKKIVVGIPAYGRSWIAGSSTNHGYLQRPSNSYPKGDEEDYIDSDSKRYSSTWKYKNIRKQVLKSDYSKSTGSWERIWDSKSSAPFLFNKDTKQFITYDDPKSVGLKADYVIENNLGGMMMWEIEEDSKDSELISSMYQKFISLTCSGAKGMVGSIDFNLDGISNDSSSPSKTTTIRRTTTTSKRISTITTSSKKSTSTSCPNSPAYKCCSSCIVYFEDNYKWGTMNGEWCSLTYDCLNKINQCWAEAYGYSCCSKCVKVIDTSYNKKWGLENGKWCGLPSYC</sequence>
<keyword evidence="4" id="KW-0378">Hydrolase</keyword>
<feature type="chain" id="PRO_5012327413" evidence="6">
    <location>
        <begin position="21"/>
        <end position="633"/>
    </location>
</feature>
<feature type="domain" description="CBM10" evidence="8">
    <location>
        <begin position="593"/>
        <end position="630"/>
    </location>
</feature>
<dbReference type="Pfam" id="PF00187">
    <property type="entry name" value="Chitin_bind_1"/>
    <property type="match status" value="1"/>
</dbReference>
<protein>
    <submittedName>
        <fullName evidence="10">Uncharacterized protein</fullName>
    </submittedName>
</protein>
<dbReference type="PROSITE" id="PS51763">
    <property type="entry name" value="CBM10"/>
    <property type="match status" value="2"/>
</dbReference>
<dbReference type="GO" id="GO:0006032">
    <property type="term" value="P:chitin catabolic process"/>
    <property type="evidence" value="ECO:0007669"/>
    <property type="project" value="TreeGrafter"/>
</dbReference>
<feature type="disulfide bond" evidence="5">
    <location>
        <begin position="30"/>
        <end position="42"/>
    </location>
</feature>
<dbReference type="PANTHER" id="PTHR11177:SF317">
    <property type="entry name" value="CHITINASE 12-RELATED"/>
    <property type="match status" value="1"/>
</dbReference>
<evidence type="ECO:0000259" key="8">
    <source>
        <dbReference type="PROSITE" id="PS51763"/>
    </source>
</evidence>
<feature type="domain" description="CBM10" evidence="8">
    <location>
        <begin position="547"/>
        <end position="584"/>
    </location>
</feature>
<evidence type="ECO:0000256" key="4">
    <source>
        <dbReference type="ARBA" id="ARBA00022801"/>
    </source>
</evidence>
<dbReference type="InterPro" id="IPR036861">
    <property type="entry name" value="Endochitinase-like_sf"/>
</dbReference>
<organism evidence="10 11">
    <name type="scientific">Anaeromyces robustus</name>
    <dbReference type="NCBI Taxonomy" id="1754192"/>
    <lineage>
        <taxon>Eukaryota</taxon>
        <taxon>Fungi</taxon>
        <taxon>Fungi incertae sedis</taxon>
        <taxon>Chytridiomycota</taxon>
        <taxon>Chytridiomycota incertae sedis</taxon>
        <taxon>Neocallimastigomycetes</taxon>
        <taxon>Neocallimastigales</taxon>
        <taxon>Neocallimastigaceae</taxon>
        <taxon>Anaeromyces</taxon>
    </lineage>
</organism>
<dbReference type="OrthoDB" id="73875at2759"/>
<dbReference type="Gene3D" id="3.10.50.10">
    <property type="match status" value="1"/>
</dbReference>
<dbReference type="PROSITE" id="PS51910">
    <property type="entry name" value="GH18_2"/>
    <property type="match status" value="1"/>
</dbReference>
<dbReference type="GO" id="GO:0005975">
    <property type="term" value="P:carbohydrate metabolic process"/>
    <property type="evidence" value="ECO:0007669"/>
    <property type="project" value="InterPro"/>
</dbReference>
<feature type="domain" description="GH18" evidence="9">
    <location>
        <begin position="126"/>
        <end position="494"/>
    </location>
</feature>
<dbReference type="InterPro" id="IPR001002">
    <property type="entry name" value="Chitin-bd_1"/>
</dbReference>
<accession>A0A1Y1XC19</accession>
<gene>
    <name evidence="10" type="ORF">BCR32DRAFT_326455</name>
</gene>
<feature type="domain" description="Chitin-binding type-1" evidence="7">
    <location>
        <begin position="20"/>
        <end position="62"/>
    </location>
</feature>
<dbReference type="Proteomes" id="UP000193944">
    <property type="component" value="Unassembled WGS sequence"/>
</dbReference>
<dbReference type="CDD" id="cd00035">
    <property type="entry name" value="ChtBD1"/>
    <property type="match status" value="1"/>
</dbReference>
<dbReference type="EMBL" id="MCFG01000076">
    <property type="protein sequence ID" value="ORX83263.1"/>
    <property type="molecule type" value="Genomic_DNA"/>
</dbReference>
<evidence type="ECO:0000259" key="7">
    <source>
        <dbReference type="PROSITE" id="PS50941"/>
    </source>
</evidence>
<dbReference type="STRING" id="1754192.A0A1Y1XC19"/>
<evidence type="ECO:0000313" key="10">
    <source>
        <dbReference type="EMBL" id="ORX83263.1"/>
    </source>
</evidence>
<keyword evidence="1 5" id="KW-0147">Chitin-binding</keyword>
<evidence type="ECO:0000256" key="5">
    <source>
        <dbReference type="PROSITE-ProRule" id="PRU00261"/>
    </source>
</evidence>
<dbReference type="GO" id="GO:0008061">
    <property type="term" value="F:chitin binding"/>
    <property type="evidence" value="ECO:0007669"/>
    <property type="project" value="UniProtKB-UniRule"/>
</dbReference>
<dbReference type="PANTHER" id="PTHR11177">
    <property type="entry name" value="CHITINASE"/>
    <property type="match status" value="1"/>
</dbReference>
<evidence type="ECO:0000256" key="3">
    <source>
        <dbReference type="ARBA" id="ARBA00022737"/>
    </source>
</evidence>
<dbReference type="SUPFAM" id="SSF57016">
    <property type="entry name" value="Plant lectins/antimicrobial peptides"/>
    <property type="match status" value="1"/>
</dbReference>